<evidence type="ECO:0000313" key="1">
    <source>
        <dbReference type="EMBL" id="CDO47203.1"/>
    </source>
</evidence>
<dbReference type="Proteomes" id="UP000019801">
    <property type="component" value="Chromosome I"/>
</dbReference>
<proteinExistence type="predicted"/>
<sequence length="51" mass="5808">MLFINHLNYNILSWQENNDAGFHLHKYKDGGAQGILSISFTGVVVKWAFVL</sequence>
<dbReference type="RefSeq" id="WP_155265932.1">
    <property type="nucleotide sequence ID" value="NZ_CACVBK010000004.1"/>
</dbReference>
<organism evidence="1 2">
    <name type="scientific">Bartonella henselae</name>
    <name type="common">Rochalimaea henselae</name>
    <dbReference type="NCBI Taxonomy" id="38323"/>
    <lineage>
        <taxon>Bacteria</taxon>
        <taxon>Pseudomonadati</taxon>
        <taxon>Pseudomonadota</taxon>
        <taxon>Alphaproteobacteria</taxon>
        <taxon>Hyphomicrobiales</taxon>
        <taxon>Bartonellaceae</taxon>
        <taxon>Bartonella</taxon>
    </lineage>
</organism>
<protein>
    <submittedName>
        <fullName evidence="1">Uncharacterized protein</fullName>
    </submittedName>
</protein>
<dbReference type="PATRIC" id="fig|38323.4.peg.1276"/>
<gene>
    <name evidence="1" type="ORF">BM1374165_01209</name>
</gene>
<dbReference type="EMBL" id="HG969191">
    <property type="protein sequence ID" value="CDO47203.1"/>
    <property type="molecule type" value="Genomic_DNA"/>
</dbReference>
<accession>X5M898</accession>
<reference evidence="2" key="1">
    <citation type="submission" date="2013-11" db="EMBL/GenBank/DDBJ databases">
        <title>Genome sequencing of Bartonella spp. isolated from human blood.</title>
        <authorList>
            <person name="Raoult D."/>
        </authorList>
    </citation>
    <scope>NUCLEOTIDE SEQUENCE</scope>
    <source>
        <strain evidence="2">BM1374165</strain>
    </source>
</reference>
<dbReference type="KEGG" id="bhs:BM1374165_01209"/>
<dbReference type="AlphaFoldDB" id="X5M898"/>
<evidence type="ECO:0000313" key="2">
    <source>
        <dbReference type="Proteomes" id="UP000019801"/>
    </source>
</evidence>
<name>X5M898_BARHN</name>
<dbReference type="STRING" id="38323.BM1374165_01209"/>